<evidence type="ECO:0000313" key="1">
    <source>
        <dbReference type="EMBL" id="RDX42757.1"/>
    </source>
</evidence>
<dbReference type="Proteomes" id="UP000256964">
    <property type="component" value="Unassembled WGS sequence"/>
</dbReference>
<dbReference type="EMBL" id="KZ857477">
    <property type="protein sequence ID" value="RDX42757.1"/>
    <property type="molecule type" value="Genomic_DNA"/>
</dbReference>
<sequence>MYHAEQALTIPIPATTYREDPAAIARWVYGEAEPELSRAGKNAAEPQIDRWSDQGHRVYWKEIAGFSILMANLYFKLVRQIAKPSWRILELCDAFVFGRSRRGSANGNGIVASNFVTPMTPTRMQFLINRSGSPFSDCCHCLPQSRAPPPFSSERPLTPVPSRSGCDVAHLCLWTTSGLPWRYQEAEDCALRIPAPIRASHCNAVSPDGDFGIYVYRRSTPNAHATCQWERRSY</sequence>
<evidence type="ECO:0000313" key="2">
    <source>
        <dbReference type="Proteomes" id="UP000256964"/>
    </source>
</evidence>
<keyword evidence="2" id="KW-1185">Reference proteome</keyword>
<proteinExistence type="predicted"/>
<protein>
    <submittedName>
        <fullName evidence="1">Uncharacterized protein</fullName>
    </submittedName>
</protein>
<accession>A0A371CR86</accession>
<name>A0A371CR86_9APHY</name>
<organism evidence="1 2">
    <name type="scientific">Lentinus brumalis</name>
    <dbReference type="NCBI Taxonomy" id="2498619"/>
    <lineage>
        <taxon>Eukaryota</taxon>
        <taxon>Fungi</taxon>
        <taxon>Dikarya</taxon>
        <taxon>Basidiomycota</taxon>
        <taxon>Agaricomycotina</taxon>
        <taxon>Agaricomycetes</taxon>
        <taxon>Polyporales</taxon>
        <taxon>Polyporaceae</taxon>
        <taxon>Lentinus</taxon>
    </lineage>
</organism>
<reference evidence="1 2" key="1">
    <citation type="journal article" date="2018" name="Biotechnol. Biofuels">
        <title>Integrative visual omics of the white-rot fungus Polyporus brumalis exposes the biotechnological potential of its oxidative enzymes for delignifying raw plant biomass.</title>
        <authorList>
            <person name="Miyauchi S."/>
            <person name="Rancon A."/>
            <person name="Drula E."/>
            <person name="Hage H."/>
            <person name="Chaduli D."/>
            <person name="Favel A."/>
            <person name="Grisel S."/>
            <person name="Henrissat B."/>
            <person name="Herpoel-Gimbert I."/>
            <person name="Ruiz-Duenas F.J."/>
            <person name="Chevret D."/>
            <person name="Hainaut M."/>
            <person name="Lin J."/>
            <person name="Wang M."/>
            <person name="Pangilinan J."/>
            <person name="Lipzen A."/>
            <person name="Lesage-Meessen L."/>
            <person name="Navarro D."/>
            <person name="Riley R."/>
            <person name="Grigoriev I.V."/>
            <person name="Zhou S."/>
            <person name="Raouche S."/>
            <person name="Rosso M.N."/>
        </authorList>
    </citation>
    <scope>NUCLEOTIDE SEQUENCE [LARGE SCALE GENOMIC DNA]</scope>
    <source>
        <strain evidence="1 2">BRFM 1820</strain>
    </source>
</reference>
<gene>
    <name evidence="1" type="ORF">OH76DRAFT_1266818</name>
</gene>
<dbReference type="AlphaFoldDB" id="A0A371CR86"/>